<reference evidence="3" key="1">
    <citation type="submission" date="2020-03" db="EMBL/GenBank/DDBJ databases">
        <title>Hybrid Assembly of Korean Phytophthora infestans isolates.</title>
        <authorList>
            <person name="Prokchorchik M."/>
            <person name="Lee Y."/>
            <person name="Seo J."/>
            <person name="Cho J.-H."/>
            <person name="Park Y.-E."/>
            <person name="Jang D.-C."/>
            <person name="Im J.-S."/>
            <person name="Choi J.-G."/>
            <person name="Park H.-J."/>
            <person name="Lee G.-B."/>
            <person name="Lee Y.-G."/>
            <person name="Hong S.-Y."/>
            <person name="Cho K."/>
            <person name="Sohn K.H."/>
        </authorList>
    </citation>
    <scope>NUCLEOTIDE SEQUENCE</scope>
    <source>
        <strain evidence="3">KR_2_A2</strain>
    </source>
</reference>
<dbReference type="AlphaFoldDB" id="A0A8S9THZ4"/>
<proteinExistence type="predicted"/>
<dbReference type="InterPro" id="IPR000719">
    <property type="entry name" value="Prot_kinase_dom"/>
</dbReference>
<dbReference type="GO" id="GO:0004672">
    <property type="term" value="F:protein kinase activity"/>
    <property type="evidence" value="ECO:0007669"/>
    <property type="project" value="InterPro"/>
</dbReference>
<organism evidence="3 4">
    <name type="scientific">Phytophthora infestans</name>
    <name type="common">Potato late blight agent</name>
    <name type="synonym">Botrytis infestans</name>
    <dbReference type="NCBI Taxonomy" id="4787"/>
    <lineage>
        <taxon>Eukaryota</taxon>
        <taxon>Sar</taxon>
        <taxon>Stramenopiles</taxon>
        <taxon>Oomycota</taxon>
        <taxon>Peronosporomycetes</taxon>
        <taxon>Peronosporales</taxon>
        <taxon>Peronosporaceae</taxon>
        <taxon>Phytophthora</taxon>
    </lineage>
</organism>
<dbReference type="PANTHER" id="PTHR23315">
    <property type="entry name" value="U BOX DOMAIN-CONTAINING"/>
    <property type="match status" value="1"/>
</dbReference>
<gene>
    <name evidence="3" type="ORF">GN958_ATG23246</name>
</gene>
<dbReference type="GO" id="GO:0005524">
    <property type="term" value="F:ATP binding"/>
    <property type="evidence" value="ECO:0007669"/>
    <property type="project" value="InterPro"/>
</dbReference>
<feature type="domain" description="Protein kinase" evidence="2">
    <location>
        <begin position="8"/>
        <end position="414"/>
    </location>
</feature>
<dbReference type="InterPro" id="IPR001245">
    <property type="entry name" value="Ser-Thr/Tyr_kinase_cat_dom"/>
</dbReference>
<feature type="repeat" description="ARM" evidence="1">
    <location>
        <begin position="807"/>
        <end position="848"/>
    </location>
</feature>
<comment type="caution">
    <text evidence="3">The sequence shown here is derived from an EMBL/GenBank/DDBJ whole genome shotgun (WGS) entry which is preliminary data.</text>
</comment>
<dbReference type="InterPro" id="IPR000225">
    <property type="entry name" value="Armadillo"/>
</dbReference>
<feature type="repeat" description="ARM" evidence="1">
    <location>
        <begin position="725"/>
        <end position="767"/>
    </location>
</feature>
<dbReference type="InterPro" id="IPR011009">
    <property type="entry name" value="Kinase-like_dom_sf"/>
</dbReference>
<dbReference type="Pfam" id="PF07714">
    <property type="entry name" value="PK_Tyr_Ser-Thr"/>
    <property type="match status" value="1"/>
</dbReference>
<dbReference type="PROSITE" id="PS50176">
    <property type="entry name" value="ARM_REPEAT"/>
    <property type="match status" value="4"/>
</dbReference>
<accession>A0A8S9THZ4</accession>
<dbReference type="Gene3D" id="1.25.10.10">
    <property type="entry name" value="Leucine-rich Repeat Variant"/>
    <property type="match status" value="3"/>
</dbReference>
<protein>
    <submittedName>
        <fullName evidence="3">Armadillo/beta-catenin-like repeat</fullName>
    </submittedName>
</protein>
<dbReference type="SUPFAM" id="SSF48371">
    <property type="entry name" value="ARM repeat"/>
    <property type="match status" value="2"/>
</dbReference>
<dbReference type="Gene3D" id="1.10.510.10">
    <property type="entry name" value="Transferase(Phosphotransferase) domain 1"/>
    <property type="match status" value="1"/>
</dbReference>
<feature type="repeat" description="ARM" evidence="1">
    <location>
        <begin position="766"/>
        <end position="808"/>
    </location>
</feature>
<dbReference type="Proteomes" id="UP000704712">
    <property type="component" value="Unassembled WGS sequence"/>
</dbReference>
<evidence type="ECO:0000256" key="1">
    <source>
        <dbReference type="PROSITE-ProRule" id="PRU00259"/>
    </source>
</evidence>
<sequence length="946" mass="104993">MDECQPACERIHSRLNNLFSELFEMDRDNQLPSSNLLDQFVDVLKRYLRFLQLHHSKQLTIRVVRHRVMAYELEELNKCVTDLFVELLDVDASTWREQWKEDYFTHKSVLDVSLSDKNVIFHGLQSPRSQLEALLTFKFEVGKLISLHEKEDISRMKSLIETISAALRVSDTALPSWFAPEDCFKVPSKPFARGDFGFKYNAVQKLVLKRFYIDDSVADEGMWIEIRKEMDILFALRTLIYCLCLVLHTGDNKLEMWRLLYEAAQGLEFIHKEGVVHGKLKLRNILVDAEKQAQLSDYGLTTLQTYCKLSKVYERESASHSCRWRAPECCRQLPTSASDVFSFGMCVVEAVTGVPPLALLSDDEYHYIVRNGGTFPKPDGILDDAWELVLRMTNPDPSKRCKLQYVVEQLKAFADRSRDERAVTCGACNTLLRGNARFCSECKKPTNNCVQHERVFEGNTSSELVIGTCVSDVLNAVRMGSVGDQEQALLTLYPLIFDEGQRKQFYDANGVFELTNLVRNGRTHFIKVSALASLRLIEFDSVLPSNELARLREFSCPATAQECVAIVADLWQGSSRDKAKAALHCACLTDERNISDLREVGVAIPLVTLLSSGDECQKLCAASALGRCAHDIETCEVLARAGAIEPLVALLQGGNSAQKPQSAFALSRLSSSSVCCDSIIDDEAISLFVELLRNGSTRGQQHAACALENASMIGQDVRTSIVSSGAISPFVMLLEKGTTQQQDQAARTLANLTVDKANRAQITREGGIQPLVKILRVGTTSQKGQAARALANLAIDESNIDVIVQAGAIPSLVGLLEETFGKRDEATRALANLAFKGDSRSAIVKAGAIEPLVGLLRTMECSLKVLAVRALANLALNVESRRLIVDAGAVRFFVERLRDESDYQRSHAVRALANLAIDEEYHSEIVRDGAIPVLVDSRVISGGETN</sequence>
<evidence type="ECO:0000313" key="4">
    <source>
        <dbReference type="Proteomes" id="UP000704712"/>
    </source>
</evidence>
<dbReference type="Pfam" id="PF00514">
    <property type="entry name" value="Arm"/>
    <property type="match status" value="3"/>
</dbReference>
<feature type="repeat" description="ARM" evidence="1">
    <location>
        <begin position="847"/>
        <end position="889"/>
    </location>
</feature>
<dbReference type="PROSITE" id="PS50011">
    <property type="entry name" value="PROTEIN_KINASE_DOM"/>
    <property type="match status" value="1"/>
</dbReference>
<evidence type="ECO:0000313" key="3">
    <source>
        <dbReference type="EMBL" id="KAF4127571.1"/>
    </source>
</evidence>
<dbReference type="SMART" id="SM00185">
    <property type="entry name" value="ARM"/>
    <property type="match status" value="8"/>
</dbReference>
<evidence type="ECO:0000259" key="2">
    <source>
        <dbReference type="PROSITE" id="PS50011"/>
    </source>
</evidence>
<dbReference type="SUPFAM" id="SSF56112">
    <property type="entry name" value="Protein kinase-like (PK-like)"/>
    <property type="match status" value="1"/>
</dbReference>
<dbReference type="InterPro" id="IPR016024">
    <property type="entry name" value="ARM-type_fold"/>
</dbReference>
<dbReference type="InterPro" id="IPR011989">
    <property type="entry name" value="ARM-like"/>
</dbReference>
<dbReference type="EMBL" id="JAACNO010003246">
    <property type="protein sequence ID" value="KAF4127571.1"/>
    <property type="molecule type" value="Genomic_DNA"/>
</dbReference>
<name>A0A8S9THZ4_PHYIN</name>
<dbReference type="PANTHER" id="PTHR23315:SF7">
    <property type="entry name" value="U-BOX DOMAIN-CONTAINING PROTEIN 4"/>
    <property type="match status" value="1"/>
</dbReference>